<reference evidence="1 2" key="1">
    <citation type="submission" date="2024-09" db="EMBL/GenBank/DDBJ databases">
        <authorList>
            <person name="Sun Q."/>
            <person name="Mori K."/>
        </authorList>
    </citation>
    <scope>NUCLEOTIDE SEQUENCE [LARGE SCALE GENOMIC DNA]</scope>
    <source>
        <strain evidence="1 2">CCM 8677</strain>
    </source>
</reference>
<dbReference type="EMBL" id="JBHLXJ010000013">
    <property type="protein sequence ID" value="MFC0350594.1"/>
    <property type="molecule type" value="Genomic_DNA"/>
</dbReference>
<dbReference type="Pfam" id="PF07676">
    <property type="entry name" value="PD40"/>
    <property type="match status" value="3"/>
</dbReference>
<evidence type="ECO:0000313" key="1">
    <source>
        <dbReference type="EMBL" id="MFC0350594.1"/>
    </source>
</evidence>
<organism evidence="1 2">
    <name type="scientific">Undibacterium danionis</name>
    <dbReference type="NCBI Taxonomy" id="1812100"/>
    <lineage>
        <taxon>Bacteria</taxon>
        <taxon>Pseudomonadati</taxon>
        <taxon>Pseudomonadota</taxon>
        <taxon>Betaproteobacteria</taxon>
        <taxon>Burkholderiales</taxon>
        <taxon>Oxalobacteraceae</taxon>
        <taxon>Undibacterium</taxon>
    </lineage>
</organism>
<protein>
    <submittedName>
        <fullName evidence="1">TolB family protein</fullName>
    </submittedName>
</protein>
<dbReference type="InterPro" id="IPR011659">
    <property type="entry name" value="WD40"/>
</dbReference>
<evidence type="ECO:0000313" key="2">
    <source>
        <dbReference type="Proteomes" id="UP001589844"/>
    </source>
</evidence>
<comment type="caution">
    <text evidence="1">The sequence shown here is derived from an EMBL/GenBank/DDBJ whole genome shotgun (WGS) entry which is preliminary data.</text>
</comment>
<proteinExistence type="predicted"/>
<keyword evidence="2" id="KW-1185">Reference proteome</keyword>
<dbReference type="Proteomes" id="UP001589844">
    <property type="component" value="Unassembled WGS sequence"/>
</dbReference>
<dbReference type="SUPFAM" id="SSF82171">
    <property type="entry name" value="DPP6 N-terminal domain-like"/>
    <property type="match status" value="1"/>
</dbReference>
<name>A0ABV6IIC7_9BURK</name>
<accession>A0ABV6IIC7</accession>
<dbReference type="InterPro" id="IPR011042">
    <property type="entry name" value="6-blade_b-propeller_TolB-like"/>
</dbReference>
<dbReference type="Gene3D" id="2.120.10.30">
    <property type="entry name" value="TolB, C-terminal domain"/>
    <property type="match status" value="1"/>
</dbReference>
<gene>
    <name evidence="1" type="ORF">ACFFJH_12295</name>
</gene>
<sequence length="299" mass="33720">MMTNLYKFAFLISALFFTPILTAQVLPEKFQAPLISNGGVFGLTLSPDGKTALWVQSQGKREKLTIMESTNVNGQWTEPKIALFSDDSGRWKDIDPMFSPDGNLVLFQSNRPVSNADGIPKKDFDIWAVKKTDQGWGAAFHMGSVINTEASESYASIAKNGNIYFMKDHENQPGNSDIFVSKFVNGKYQKPINIGMPVNTEQFRESNPFISPDEDYLIYFSSDATGFGEVDLYISFFENGGWTKPFNLGLPINSNLAEFCPFVHQGKLYFTRQQKGADRMIEDIYLINFDPYSYKSMVK</sequence>
<dbReference type="RefSeq" id="WP_390213026.1">
    <property type="nucleotide sequence ID" value="NZ_JBHLXJ010000013.1"/>
</dbReference>